<proteinExistence type="predicted"/>
<comment type="caution">
    <text evidence="1">The sequence shown here is derived from an EMBL/GenBank/DDBJ whole genome shotgun (WGS) entry which is preliminary data.</text>
</comment>
<organism evidence="1 2">
    <name type="scientific">Lactobacillus leichmannii</name>
    <dbReference type="NCBI Taxonomy" id="28039"/>
    <lineage>
        <taxon>Bacteria</taxon>
        <taxon>Bacillati</taxon>
        <taxon>Bacillota</taxon>
        <taxon>Bacilli</taxon>
        <taxon>Lactobacillales</taxon>
        <taxon>Lactobacillaceae</taxon>
        <taxon>Lactobacillus</taxon>
    </lineage>
</organism>
<evidence type="ECO:0000313" key="2">
    <source>
        <dbReference type="Proteomes" id="UP001524940"/>
    </source>
</evidence>
<name>A0ABT1XVF2_LACLE</name>
<dbReference type="Proteomes" id="UP001524940">
    <property type="component" value="Unassembled WGS sequence"/>
</dbReference>
<evidence type="ECO:0000313" key="1">
    <source>
        <dbReference type="EMBL" id="MCR5970630.1"/>
    </source>
</evidence>
<reference evidence="1 2" key="1">
    <citation type="submission" date="2018-07" db="EMBL/GenBank/DDBJ databases">
        <title>Genome sequencing and assembly of Lactobacillus leichmannii.</title>
        <authorList>
            <person name="Rong J.-C."/>
            <person name="Li M.-Y."/>
            <person name="Zhang Q.-F."/>
            <person name="Chi N.-Y."/>
        </authorList>
    </citation>
    <scope>NUCLEOTIDE SEQUENCE [LARGE SCALE GENOMIC DNA]</scope>
    <source>
        <strain evidence="1 2">JCM 1148</strain>
    </source>
</reference>
<accession>A0ABT1XVF2</accession>
<gene>
    <name evidence="1" type="ORF">DS743_01860</name>
</gene>
<dbReference type="EMBL" id="QOCY01000019">
    <property type="protein sequence ID" value="MCR5970630.1"/>
    <property type="molecule type" value="Genomic_DNA"/>
</dbReference>
<protein>
    <submittedName>
        <fullName evidence="1">ArsR family transcriptional regulator</fullName>
    </submittedName>
</protein>
<keyword evidence="2" id="KW-1185">Reference proteome</keyword>
<sequence length="44" mass="5073">MQRHGIRFGNFEIKPQGAACLALVQKKKVDHYWSASFYVVTFVT</sequence>